<dbReference type="PROSITE" id="PS00356">
    <property type="entry name" value="HTH_LACI_1"/>
    <property type="match status" value="1"/>
</dbReference>
<name>A0A0A0B5A4_9CELL</name>
<comment type="caution">
    <text evidence="5">The sequence shown here is derived from an EMBL/GenBank/DDBJ whole genome shotgun (WGS) entry which is preliminary data.</text>
</comment>
<feature type="domain" description="HTH lacI-type" evidence="4">
    <location>
        <begin position="15"/>
        <end position="69"/>
    </location>
</feature>
<dbReference type="PROSITE" id="PS50932">
    <property type="entry name" value="HTH_LACI_2"/>
    <property type="match status" value="1"/>
</dbReference>
<dbReference type="CDD" id="cd01574">
    <property type="entry name" value="PBP1_LacI"/>
    <property type="match status" value="1"/>
</dbReference>
<dbReference type="SUPFAM" id="SSF53822">
    <property type="entry name" value="Periplasmic binding protein-like I"/>
    <property type="match status" value="1"/>
</dbReference>
<dbReference type="InterPro" id="IPR010982">
    <property type="entry name" value="Lambda_DNA-bd_dom_sf"/>
</dbReference>
<dbReference type="EMBL" id="AXNT01000145">
    <property type="protein sequence ID" value="KGM00969.1"/>
    <property type="molecule type" value="Genomic_DNA"/>
</dbReference>
<proteinExistence type="predicted"/>
<dbReference type="Proteomes" id="UP000029833">
    <property type="component" value="Unassembled WGS sequence"/>
</dbReference>
<dbReference type="GO" id="GO:0000976">
    <property type="term" value="F:transcription cis-regulatory region binding"/>
    <property type="evidence" value="ECO:0007669"/>
    <property type="project" value="TreeGrafter"/>
</dbReference>
<accession>A0A0A0B5A4</accession>
<keyword evidence="1" id="KW-0805">Transcription regulation</keyword>
<reference evidence="5 6" key="1">
    <citation type="submission" date="2013-10" db="EMBL/GenBank/DDBJ databases">
        <authorList>
            <person name="Wang G."/>
            <person name="Zhuang W."/>
        </authorList>
    </citation>
    <scope>NUCLEOTIDE SEQUENCE [LARGE SCALE GENOMIC DNA]</scope>
    <source>
        <strain evidence="5 6">DSM 20118</strain>
    </source>
</reference>
<evidence type="ECO:0000313" key="6">
    <source>
        <dbReference type="Proteomes" id="UP000029833"/>
    </source>
</evidence>
<keyword evidence="6" id="KW-1185">Reference proteome</keyword>
<dbReference type="AlphaFoldDB" id="A0A0A0B5A4"/>
<evidence type="ECO:0000313" key="5">
    <source>
        <dbReference type="EMBL" id="KGM00969.1"/>
    </source>
</evidence>
<dbReference type="Pfam" id="PF00356">
    <property type="entry name" value="LacI"/>
    <property type="match status" value="1"/>
</dbReference>
<dbReference type="PANTHER" id="PTHR30146">
    <property type="entry name" value="LACI-RELATED TRANSCRIPTIONAL REPRESSOR"/>
    <property type="match status" value="1"/>
</dbReference>
<dbReference type="STRING" id="1408250.Q760_04695"/>
<dbReference type="Gene3D" id="1.10.260.40">
    <property type="entry name" value="lambda repressor-like DNA-binding domains"/>
    <property type="match status" value="1"/>
</dbReference>
<keyword evidence="2" id="KW-0238">DNA-binding</keyword>
<evidence type="ECO:0000259" key="4">
    <source>
        <dbReference type="PROSITE" id="PS50932"/>
    </source>
</evidence>
<evidence type="ECO:0000256" key="3">
    <source>
        <dbReference type="ARBA" id="ARBA00023163"/>
    </source>
</evidence>
<dbReference type="InterPro" id="IPR046335">
    <property type="entry name" value="LacI/GalR-like_sensor"/>
</dbReference>
<organism evidence="5 6">
    <name type="scientific">Cellulomonas cellasea DSM 20118</name>
    <dbReference type="NCBI Taxonomy" id="1408250"/>
    <lineage>
        <taxon>Bacteria</taxon>
        <taxon>Bacillati</taxon>
        <taxon>Actinomycetota</taxon>
        <taxon>Actinomycetes</taxon>
        <taxon>Micrococcales</taxon>
        <taxon>Cellulomonadaceae</taxon>
        <taxon>Cellulomonas</taxon>
    </lineage>
</organism>
<protein>
    <submittedName>
        <fullName evidence="5">LacI family transcriptional regulator</fullName>
    </submittedName>
</protein>
<dbReference type="PANTHER" id="PTHR30146:SF109">
    <property type="entry name" value="HTH-TYPE TRANSCRIPTIONAL REGULATOR GALS"/>
    <property type="match status" value="1"/>
</dbReference>
<evidence type="ECO:0000256" key="2">
    <source>
        <dbReference type="ARBA" id="ARBA00023125"/>
    </source>
</evidence>
<sequence>MSTAVTAGVGTPRPPAMSDVAQLAGVSHQTVSRVLNDHPSVRAETRERVLDAIATLGYRRNSAARALVTRRSGTIGVVTTGSVLYGPTSTLVALEEAARDAGYFVSVATISVFDAATMHRALEHFMGQGVEGIAIIAPQVEVTEAVASFDAPVPVVMITSSAQPAGSTIRTVTVEQTDGARQATRHLAEAGHREIVHLAGPQDWFDARDRLAGWRAECAELGVRTPEHIEGDWTAERGYAVGVRLAREGAPSAVFAANDQLALGLLRAFWEAGLRVPHDVAVVGFDDVAGSAYFIPPLTTVRQDFAALGRLAIDVLSDALAGSDLVRPAIPATLVVRASSVAAPEG</sequence>
<evidence type="ECO:0000256" key="1">
    <source>
        <dbReference type="ARBA" id="ARBA00023015"/>
    </source>
</evidence>
<dbReference type="RefSeq" id="WP_307722707.1">
    <property type="nucleotide sequence ID" value="NZ_AXNT01000145.1"/>
</dbReference>
<dbReference type="SMART" id="SM00354">
    <property type="entry name" value="HTH_LACI"/>
    <property type="match status" value="1"/>
</dbReference>
<dbReference type="GO" id="GO:0003700">
    <property type="term" value="F:DNA-binding transcription factor activity"/>
    <property type="evidence" value="ECO:0007669"/>
    <property type="project" value="TreeGrafter"/>
</dbReference>
<keyword evidence="3" id="KW-0804">Transcription</keyword>
<dbReference type="Pfam" id="PF13377">
    <property type="entry name" value="Peripla_BP_3"/>
    <property type="match status" value="1"/>
</dbReference>
<dbReference type="Gene3D" id="3.40.50.2300">
    <property type="match status" value="2"/>
</dbReference>
<dbReference type="InterPro" id="IPR000843">
    <property type="entry name" value="HTH_LacI"/>
</dbReference>
<gene>
    <name evidence="5" type="ORF">Q760_04695</name>
</gene>
<dbReference type="CDD" id="cd01392">
    <property type="entry name" value="HTH_LacI"/>
    <property type="match status" value="1"/>
</dbReference>
<dbReference type="SUPFAM" id="SSF47413">
    <property type="entry name" value="lambda repressor-like DNA-binding domains"/>
    <property type="match status" value="1"/>
</dbReference>
<dbReference type="InterPro" id="IPR028082">
    <property type="entry name" value="Peripla_BP_I"/>
</dbReference>